<dbReference type="STRING" id="400055.SAMN04490243_2526"/>
<gene>
    <name evidence="2" type="ORF">SAMN04490243_2526</name>
</gene>
<accession>A0A1I6HC65</accession>
<dbReference type="RefSeq" id="WP_092982913.1">
    <property type="nucleotide sequence ID" value="NZ_FOYQ01000002.1"/>
</dbReference>
<dbReference type="Proteomes" id="UP000199534">
    <property type="component" value="Unassembled WGS sequence"/>
</dbReference>
<feature type="transmembrane region" description="Helical" evidence="1">
    <location>
        <begin position="48"/>
        <end position="69"/>
    </location>
</feature>
<organism evidence="2 3">
    <name type="scientific">Robiginitalea myxolifaciens</name>
    <dbReference type="NCBI Taxonomy" id="400055"/>
    <lineage>
        <taxon>Bacteria</taxon>
        <taxon>Pseudomonadati</taxon>
        <taxon>Bacteroidota</taxon>
        <taxon>Flavobacteriia</taxon>
        <taxon>Flavobacteriales</taxon>
        <taxon>Flavobacteriaceae</taxon>
        <taxon>Robiginitalea</taxon>
    </lineage>
</organism>
<dbReference type="EMBL" id="FOYQ01000002">
    <property type="protein sequence ID" value="SFR51877.1"/>
    <property type="molecule type" value="Genomic_DNA"/>
</dbReference>
<evidence type="ECO:0008006" key="4">
    <source>
        <dbReference type="Google" id="ProtNLM"/>
    </source>
</evidence>
<keyword evidence="1" id="KW-1133">Transmembrane helix</keyword>
<protein>
    <recommendedName>
        <fullName evidence="4">DUF2834 domain-containing protein</fullName>
    </recommendedName>
</protein>
<evidence type="ECO:0000313" key="2">
    <source>
        <dbReference type="EMBL" id="SFR51877.1"/>
    </source>
</evidence>
<keyword evidence="1" id="KW-0812">Transmembrane</keyword>
<sequence length="106" mass="11874">MKKIYLVLAVIGFIAPSILVAIESVETGNILLYTQPAATLEAMFSNRISTIFMIDLLFAVLVFFIWTYADSKKNGVRNIGLVWLLTLLLGLAGGFPLYLYLREKEN</sequence>
<evidence type="ECO:0000256" key="1">
    <source>
        <dbReference type="SAM" id="Phobius"/>
    </source>
</evidence>
<name>A0A1I6HC65_9FLAO</name>
<proteinExistence type="predicted"/>
<dbReference type="InterPro" id="IPR021362">
    <property type="entry name" value="DUF2834"/>
</dbReference>
<feature type="transmembrane region" description="Helical" evidence="1">
    <location>
        <begin position="81"/>
        <end position="101"/>
    </location>
</feature>
<dbReference type="AlphaFoldDB" id="A0A1I6HC65"/>
<evidence type="ECO:0000313" key="3">
    <source>
        <dbReference type="Proteomes" id="UP000199534"/>
    </source>
</evidence>
<reference evidence="2 3" key="1">
    <citation type="submission" date="2016-10" db="EMBL/GenBank/DDBJ databases">
        <authorList>
            <person name="de Groot N.N."/>
        </authorList>
    </citation>
    <scope>NUCLEOTIDE SEQUENCE [LARGE SCALE GENOMIC DNA]</scope>
    <source>
        <strain evidence="2 3">DSM 21019</strain>
    </source>
</reference>
<keyword evidence="3" id="KW-1185">Reference proteome</keyword>
<dbReference type="OrthoDB" id="1450919at2"/>
<dbReference type="Pfam" id="PF11196">
    <property type="entry name" value="DUF2834"/>
    <property type="match status" value="1"/>
</dbReference>
<keyword evidence="1" id="KW-0472">Membrane</keyword>